<dbReference type="InterPro" id="IPR023430">
    <property type="entry name" value="Pept_HybD-like_dom_sf"/>
</dbReference>
<dbReference type="PANTHER" id="PTHR30302">
    <property type="entry name" value="HYDROGENASE 1 MATURATION PROTEASE"/>
    <property type="match status" value="1"/>
</dbReference>
<dbReference type="Gene3D" id="3.40.50.1450">
    <property type="entry name" value="HybD-like"/>
    <property type="match status" value="1"/>
</dbReference>
<gene>
    <name evidence="5" type="ORF">B6N60_02454</name>
</gene>
<reference evidence="5" key="1">
    <citation type="submission" date="2017-04" db="EMBL/GenBank/DDBJ databases">
        <title>Genome deletions in a multicellular cyanobacterial endosymbiont for morphological adaptation in marine diatoms.</title>
        <authorList>
            <person name="Wang Y."/>
            <person name="Gao H."/>
            <person name="Li R."/>
            <person name="Xu X."/>
        </authorList>
    </citation>
    <scope>NUCLEOTIDE SEQUENCE</scope>
    <source>
        <strain evidence="5">FACHB 800</strain>
    </source>
</reference>
<keyword evidence="3" id="KW-0064">Aspartyl protease</keyword>
<evidence type="ECO:0000313" key="5">
    <source>
        <dbReference type="EMBL" id="QXE23763.1"/>
    </source>
</evidence>
<dbReference type="InterPro" id="IPR000671">
    <property type="entry name" value="Peptidase_A31"/>
</dbReference>
<comment type="similarity">
    <text evidence="1">Belongs to the peptidase A31 family.</text>
</comment>
<accession>A0A975T7R5</accession>
<organism evidence="5 6">
    <name type="scientific">Richelia sinica FACHB-800</name>
    <dbReference type="NCBI Taxonomy" id="1357546"/>
    <lineage>
        <taxon>Bacteria</taxon>
        <taxon>Bacillati</taxon>
        <taxon>Cyanobacteriota</taxon>
        <taxon>Cyanophyceae</taxon>
        <taxon>Nostocales</taxon>
        <taxon>Nostocaceae</taxon>
        <taxon>Richelia</taxon>
    </lineage>
</organism>
<evidence type="ECO:0000256" key="3">
    <source>
        <dbReference type="ARBA" id="ARBA00022750"/>
    </source>
</evidence>
<evidence type="ECO:0000256" key="4">
    <source>
        <dbReference type="ARBA" id="ARBA00022801"/>
    </source>
</evidence>
<sequence>MITIIGCGNLNRNDDAVGVIIAQRLQQYLSQNPHPNIRVFDCGTGGMEVMFQARGSTQLIIIDASSTGSEPGAVFKVPGKELEALPEPSYNLHDFRWDHALAAGRKIFKEDFPQDVTVYLIEAANLDLGLELSPAVQSSANLVFAELTSMINAES</sequence>
<dbReference type="SUPFAM" id="SSF53163">
    <property type="entry name" value="HybD-like"/>
    <property type="match status" value="1"/>
</dbReference>
<dbReference type="PRINTS" id="PR00446">
    <property type="entry name" value="HYDRGNUPTAKE"/>
</dbReference>
<dbReference type="PANTHER" id="PTHR30302:SF1">
    <property type="entry name" value="HYDROGENASE 2 MATURATION PROTEASE"/>
    <property type="match status" value="1"/>
</dbReference>
<dbReference type="NCBIfam" id="TIGR00072">
    <property type="entry name" value="hydrog_prot"/>
    <property type="match status" value="1"/>
</dbReference>
<dbReference type="GO" id="GO:0004190">
    <property type="term" value="F:aspartic-type endopeptidase activity"/>
    <property type="evidence" value="ECO:0007669"/>
    <property type="project" value="UniProtKB-KW"/>
</dbReference>
<name>A0A975T7R5_9NOST</name>
<evidence type="ECO:0000313" key="6">
    <source>
        <dbReference type="Proteomes" id="UP000683511"/>
    </source>
</evidence>
<keyword evidence="2 5" id="KW-0645">Protease</keyword>
<dbReference type="EMBL" id="CP021056">
    <property type="protein sequence ID" value="QXE23763.1"/>
    <property type="molecule type" value="Genomic_DNA"/>
</dbReference>
<dbReference type="CDD" id="cd06063">
    <property type="entry name" value="H2MP_Cyano-H2up"/>
    <property type="match status" value="1"/>
</dbReference>
<dbReference type="Proteomes" id="UP000683511">
    <property type="component" value="Chromosome"/>
</dbReference>
<dbReference type="GO" id="GO:0016485">
    <property type="term" value="P:protein processing"/>
    <property type="evidence" value="ECO:0007669"/>
    <property type="project" value="TreeGrafter"/>
</dbReference>
<dbReference type="Pfam" id="PF01750">
    <property type="entry name" value="HycI"/>
    <property type="match status" value="1"/>
</dbReference>
<dbReference type="RefSeq" id="WP_190604648.1">
    <property type="nucleotide sequence ID" value="NZ_CP021056.1"/>
</dbReference>
<proteinExistence type="inferred from homology"/>
<dbReference type="GO" id="GO:0008047">
    <property type="term" value="F:enzyme activator activity"/>
    <property type="evidence" value="ECO:0007669"/>
    <property type="project" value="InterPro"/>
</dbReference>
<keyword evidence="6" id="KW-1185">Reference proteome</keyword>
<evidence type="ECO:0000256" key="2">
    <source>
        <dbReference type="ARBA" id="ARBA00022670"/>
    </source>
</evidence>
<dbReference type="AlphaFoldDB" id="A0A975T7R5"/>
<keyword evidence="4" id="KW-0378">Hydrolase</keyword>
<evidence type="ECO:0000256" key="1">
    <source>
        <dbReference type="ARBA" id="ARBA00006814"/>
    </source>
</evidence>
<dbReference type="KEGG" id="rsin:B6N60_02454"/>
<protein>
    <submittedName>
        <fullName evidence="5">Hydrogenase maturation protease</fullName>
    </submittedName>
</protein>